<accession>A0A397VI19</accession>
<dbReference type="Proteomes" id="UP000266673">
    <property type="component" value="Unassembled WGS sequence"/>
</dbReference>
<proteinExistence type="predicted"/>
<evidence type="ECO:0000313" key="1">
    <source>
        <dbReference type="EMBL" id="RIB22104.1"/>
    </source>
</evidence>
<dbReference type="AlphaFoldDB" id="A0A397VI19"/>
<comment type="caution">
    <text evidence="1">The sequence shown here is derived from an EMBL/GenBank/DDBJ whole genome shotgun (WGS) entry which is preliminary data.</text>
</comment>
<gene>
    <name evidence="1" type="ORF">C2G38_2174774</name>
</gene>
<name>A0A397VI19_9GLOM</name>
<evidence type="ECO:0000313" key="2">
    <source>
        <dbReference type="Proteomes" id="UP000266673"/>
    </source>
</evidence>
<organism evidence="1 2">
    <name type="scientific">Gigaspora rosea</name>
    <dbReference type="NCBI Taxonomy" id="44941"/>
    <lineage>
        <taxon>Eukaryota</taxon>
        <taxon>Fungi</taxon>
        <taxon>Fungi incertae sedis</taxon>
        <taxon>Mucoromycota</taxon>
        <taxon>Glomeromycotina</taxon>
        <taxon>Glomeromycetes</taxon>
        <taxon>Diversisporales</taxon>
        <taxon>Gigasporaceae</taxon>
        <taxon>Gigaspora</taxon>
    </lineage>
</organism>
<reference evidence="1 2" key="1">
    <citation type="submission" date="2018-06" db="EMBL/GenBank/DDBJ databases">
        <title>Comparative genomics reveals the genomic features of Rhizophagus irregularis, R. cerebriforme, R. diaphanum and Gigaspora rosea, and their symbiotic lifestyle signature.</title>
        <authorList>
            <person name="Morin E."/>
            <person name="San Clemente H."/>
            <person name="Chen E.C.H."/>
            <person name="De La Providencia I."/>
            <person name="Hainaut M."/>
            <person name="Kuo A."/>
            <person name="Kohler A."/>
            <person name="Murat C."/>
            <person name="Tang N."/>
            <person name="Roy S."/>
            <person name="Loubradou J."/>
            <person name="Henrissat B."/>
            <person name="Grigoriev I.V."/>
            <person name="Corradi N."/>
            <person name="Roux C."/>
            <person name="Martin F.M."/>
        </authorList>
    </citation>
    <scope>NUCLEOTIDE SEQUENCE [LARGE SCALE GENOMIC DNA]</scope>
    <source>
        <strain evidence="1 2">DAOM 194757</strain>
    </source>
</reference>
<dbReference type="EMBL" id="QKWP01000324">
    <property type="protein sequence ID" value="RIB22104.1"/>
    <property type="molecule type" value="Genomic_DNA"/>
</dbReference>
<sequence length="148" mass="17048">MKLTKEIVKVKDCSYNRIEAKMDRNKESSCCRKSGELDNMTGTFMLKPIKSGFLDHIKSVIETKIENNNMWFENQFEGSMVKIKESVNKSIVVTHRVDGNKEEKVGKSKRIGRNSKMYQINQGIGYLPMNQLFTQIFDPGGDFRFASH</sequence>
<keyword evidence="2" id="KW-1185">Reference proteome</keyword>
<protein>
    <submittedName>
        <fullName evidence="1">Uncharacterized protein</fullName>
    </submittedName>
</protein>